<gene>
    <name evidence="2" type="ORF">AOE01nite_09960</name>
</gene>
<reference evidence="2 3" key="1">
    <citation type="submission" date="2019-07" db="EMBL/GenBank/DDBJ databases">
        <title>Whole genome shotgun sequence of Acetobacter oeni NBRC 105207.</title>
        <authorList>
            <person name="Hosoyama A."/>
            <person name="Uohara A."/>
            <person name="Ohji S."/>
            <person name="Ichikawa N."/>
        </authorList>
    </citation>
    <scope>NUCLEOTIDE SEQUENCE [LARGE SCALE GENOMIC DNA]</scope>
    <source>
        <strain evidence="2 3">NBRC 105207</strain>
    </source>
</reference>
<evidence type="ECO:0000313" key="2">
    <source>
        <dbReference type="EMBL" id="GEN62772.1"/>
    </source>
</evidence>
<dbReference type="Proteomes" id="UP000321746">
    <property type="component" value="Unassembled WGS sequence"/>
</dbReference>
<evidence type="ECO:0000313" key="3">
    <source>
        <dbReference type="Proteomes" id="UP000321746"/>
    </source>
</evidence>
<feature type="chain" id="PRO_5021756620" description="Lipoprotein" evidence="1">
    <location>
        <begin position="25"/>
        <end position="172"/>
    </location>
</feature>
<feature type="signal peptide" evidence="1">
    <location>
        <begin position="1"/>
        <end position="24"/>
    </location>
</feature>
<evidence type="ECO:0000256" key="1">
    <source>
        <dbReference type="SAM" id="SignalP"/>
    </source>
</evidence>
<protein>
    <recommendedName>
        <fullName evidence="4">Lipoprotein</fullName>
    </recommendedName>
</protein>
<accession>A0A511XIJ7</accession>
<keyword evidence="3" id="KW-1185">Reference proteome</keyword>
<keyword evidence="1" id="KW-0732">Signal</keyword>
<name>A0A511XIJ7_9PROT</name>
<sequence>MSRRTLFCSAVRAAGALGAASALAACTATTSGGTTTYTVNVDRVLSIVSSIEAGLTEIATSSAVIGVIGADNAATLATILGTISEVTAGVAATSASTVSLTVGAGWIATVESAAQAAIGLLQDFESLLPSQATLIIQAVSALLPALETLIGAVSVSVAMTPSQAQNIIARGL</sequence>
<dbReference type="PROSITE" id="PS51257">
    <property type="entry name" value="PROKAR_LIPOPROTEIN"/>
    <property type="match status" value="1"/>
</dbReference>
<evidence type="ECO:0008006" key="4">
    <source>
        <dbReference type="Google" id="ProtNLM"/>
    </source>
</evidence>
<organism evidence="2 3">
    <name type="scientific">Acetobacter oeni</name>
    <dbReference type="NCBI Taxonomy" id="304077"/>
    <lineage>
        <taxon>Bacteria</taxon>
        <taxon>Pseudomonadati</taxon>
        <taxon>Pseudomonadota</taxon>
        <taxon>Alphaproteobacteria</taxon>
        <taxon>Acetobacterales</taxon>
        <taxon>Acetobacteraceae</taxon>
        <taxon>Acetobacter</taxon>
    </lineage>
</organism>
<dbReference type="RefSeq" id="WP_146886720.1">
    <property type="nucleotide sequence ID" value="NZ_BJYG01000010.1"/>
</dbReference>
<proteinExistence type="predicted"/>
<dbReference type="EMBL" id="BJYG01000010">
    <property type="protein sequence ID" value="GEN62772.1"/>
    <property type="molecule type" value="Genomic_DNA"/>
</dbReference>
<dbReference type="AlphaFoldDB" id="A0A511XIJ7"/>
<comment type="caution">
    <text evidence="2">The sequence shown here is derived from an EMBL/GenBank/DDBJ whole genome shotgun (WGS) entry which is preliminary data.</text>
</comment>